<feature type="compositionally biased region" description="Low complexity" evidence="13">
    <location>
        <begin position="445"/>
        <end position="459"/>
    </location>
</feature>
<dbReference type="Proteomes" id="UP000001876">
    <property type="component" value="Unassembled WGS sequence"/>
</dbReference>
<dbReference type="GO" id="GO:0003352">
    <property type="term" value="P:regulation of cilium movement"/>
    <property type="evidence" value="ECO:0007669"/>
    <property type="project" value="TreeGrafter"/>
</dbReference>
<dbReference type="AlphaFoldDB" id="C1N9Y8"/>
<feature type="domain" description="Dynein regulatory complex protein 1/2 N-terminal" evidence="14">
    <location>
        <begin position="3"/>
        <end position="77"/>
    </location>
</feature>
<keyword evidence="16" id="KW-1185">Reference proteome</keyword>
<comment type="similarity">
    <text evidence="9">Belongs to the DRC2 family.</text>
</comment>
<protein>
    <recommendedName>
        <fullName evidence="10">Dynein regulatory complex subunit 2</fullName>
    </recommendedName>
</protein>
<comment type="function">
    <text evidence="11">Component of the nexin-dynein regulatory complex (N-DRC), a key regulator of ciliary/flagellar motility which maintains the alignment and integrity of the distal axoneme and regulates microtubule sliding in motile axonemes. Plays a critical role in the assembly of N-DRC and also stabilizes the assembly of multiple inner dynein arms and radial spokes. Coassembles with DRC1 to form a central scaffold needed for assembly of the N-DRC and its attachment to the outer doublet microtubules.</text>
</comment>
<evidence type="ECO:0000256" key="9">
    <source>
        <dbReference type="ARBA" id="ARBA00038424"/>
    </source>
</evidence>
<organism evidence="16">
    <name type="scientific">Micromonas pusilla (strain CCMP1545)</name>
    <name type="common">Picoplanktonic green alga</name>
    <dbReference type="NCBI Taxonomy" id="564608"/>
    <lineage>
        <taxon>Eukaryota</taxon>
        <taxon>Viridiplantae</taxon>
        <taxon>Chlorophyta</taxon>
        <taxon>Mamiellophyceae</taxon>
        <taxon>Mamiellales</taxon>
        <taxon>Mamiellaceae</taxon>
        <taxon>Micromonas</taxon>
    </lineage>
</organism>
<evidence type="ECO:0000256" key="8">
    <source>
        <dbReference type="ARBA" id="ARBA00037841"/>
    </source>
</evidence>
<evidence type="ECO:0000256" key="2">
    <source>
        <dbReference type="ARBA" id="ARBA00022490"/>
    </source>
</evidence>
<dbReference type="RefSeq" id="XP_003064697.1">
    <property type="nucleotide sequence ID" value="XM_003064651.1"/>
</dbReference>
<feature type="compositionally biased region" description="Gly residues" evidence="13">
    <location>
        <begin position="431"/>
        <end position="444"/>
    </location>
</feature>
<dbReference type="Pfam" id="PF14772">
    <property type="entry name" value="NYD-SP28"/>
    <property type="match status" value="1"/>
</dbReference>
<evidence type="ECO:0000256" key="5">
    <source>
        <dbReference type="ARBA" id="ARBA00023069"/>
    </source>
</evidence>
<accession>C1N9Y8</accession>
<sequence length="493" mass="55831">MMDEARHHRVNALRIHTHWRQIMRDAKVKELRDEIEILRRQHERVIDGKDAAIADLDRELEEAEAQRATATRAHVQAVDAFIGLQHDRVKSLEDEFARNLRRVLALTEEFDAERAEIVGAHARQRREMMDLMLAMDASHEAHKHECLTEFESRREELKNSNAEEYNALRTALEGTIEALERTFEAAHREYLSSTDSRTSSFKLLTRQDAISARTIEKRMRKLIRLQDAVAKWRTKIKANAEEWEARNKALRHEKDIMSKHYQDLNRAMKRLRDKEHKKLQALIMNSDKASKALDEKLAKGEKLLKLAELSRKMETENEKVAPFARASGLMSDAEITRILSDPRATDGERAIAAATANAKKKRDAYNKVYLDERAVAKERARLEQENDDLRTLLKQYLDGVTVDEGVMDDPYNSLCVVNDRLQRRTAAAAAGGAGAGGDGDGGGWASRAGTTRPAPARATVKGARWRPERTGGRGGDDDAAAAAEPRFEYVNAN</sequence>
<dbReference type="EMBL" id="GG663752">
    <property type="protein sequence ID" value="EEH51031.1"/>
    <property type="molecule type" value="Genomic_DNA"/>
</dbReference>
<evidence type="ECO:0000256" key="7">
    <source>
        <dbReference type="ARBA" id="ARBA00023273"/>
    </source>
</evidence>
<feature type="coiled-coil region" evidence="12">
    <location>
        <begin position="28"/>
        <end position="73"/>
    </location>
</feature>
<dbReference type="eggNOG" id="ENOG502QQDD">
    <property type="taxonomic scope" value="Eukaryota"/>
</dbReference>
<dbReference type="PANTHER" id="PTHR21625">
    <property type="entry name" value="NYD-SP28 PROTEIN"/>
    <property type="match status" value="1"/>
</dbReference>
<keyword evidence="4 12" id="KW-0175">Coiled coil</keyword>
<keyword evidence="3" id="KW-0282">Flagellum</keyword>
<dbReference type="OrthoDB" id="7760980at2759"/>
<feature type="coiled-coil region" evidence="12">
    <location>
        <begin position="372"/>
        <end position="399"/>
    </location>
</feature>
<feature type="coiled-coil region" evidence="12">
    <location>
        <begin position="233"/>
        <end position="274"/>
    </location>
</feature>
<keyword evidence="7" id="KW-0966">Cell projection</keyword>
<evidence type="ECO:0000256" key="12">
    <source>
        <dbReference type="SAM" id="Coils"/>
    </source>
</evidence>
<dbReference type="KEGG" id="mpp:MICPUCDRAFT_37168"/>
<dbReference type="InterPro" id="IPR039750">
    <property type="entry name" value="DRC1/DRC2"/>
</dbReference>
<proteinExistence type="inferred from homology"/>
<feature type="coiled-coil region" evidence="12">
    <location>
        <begin position="147"/>
        <end position="189"/>
    </location>
</feature>
<dbReference type="STRING" id="564608.C1N9Y8"/>
<dbReference type="PANTHER" id="PTHR21625:SF0">
    <property type="entry name" value="DYNEIN REGULATORY COMPLEX SUBUNIT 2"/>
    <property type="match status" value="1"/>
</dbReference>
<feature type="region of interest" description="Disordered" evidence="13">
    <location>
        <begin position="430"/>
        <end position="493"/>
    </location>
</feature>
<keyword evidence="5" id="KW-0969">Cilium</keyword>
<dbReference type="GO" id="GO:0005858">
    <property type="term" value="C:axonemal dynein complex"/>
    <property type="evidence" value="ECO:0007669"/>
    <property type="project" value="InterPro"/>
</dbReference>
<dbReference type="OMA" id="KINQKCR"/>
<evidence type="ECO:0000256" key="6">
    <source>
        <dbReference type="ARBA" id="ARBA00023212"/>
    </source>
</evidence>
<evidence type="ECO:0000313" key="15">
    <source>
        <dbReference type="EMBL" id="EEH51031.1"/>
    </source>
</evidence>
<dbReference type="InterPro" id="IPR039505">
    <property type="entry name" value="DRC1/2_N"/>
</dbReference>
<feature type="compositionally biased region" description="Basic and acidic residues" evidence="13">
    <location>
        <begin position="465"/>
        <end position="476"/>
    </location>
</feature>
<evidence type="ECO:0000256" key="13">
    <source>
        <dbReference type="SAM" id="MobiDB-lite"/>
    </source>
</evidence>
<dbReference type="GeneID" id="9690258"/>
<evidence type="ECO:0000259" key="14">
    <source>
        <dbReference type="Pfam" id="PF14772"/>
    </source>
</evidence>
<evidence type="ECO:0000313" key="16">
    <source>
        <dbReference type="Proteomes" id="UP000001876"/>
    </source>
</evidence>
<evidence type="ECO:0000256" key="10">
    <source>
        <dbReference type="ARBA" id="ARBA00040899"/>
    </source>
</evidence>
<dbReference type="GO" id="GO:0070286">
    <property type="term" value="P:axonemal dynein complex assembly"/>
    <property type="evidence" value="ECO:0007669"/>
    <property type="project" value="InterPro"/>
</dbReference>
<keyword evidence="2" id="KW-0963">Cytoplasm</keyword>
<reference evidence="15 16" key="1">
    <citation type="journal article" date="2009" name="Science">
        <title>Green evolution and dynamic adaptations revealed by genomes of the marine picoeukaryotes Micromonas.</title>
        <authorList>
            <person name="Worden A.Z."/>
            <person name="Lee J.H."/>
            <person name="Mock T."/>
            <person name="Rouze P."/>
            <person name="Simmons M.P."/>
            <person name="Aerts A.L."/>
            <person name="Allen A.E."/>
            <person name="Cuvelier M.L."/>
            <person name="Derelle E."/>
            <person name="Everett M.V."/>
            <person name="Foulon E."/>
            <person name="Grimwood J."/>
            <person name="Gundlach H."/>
            <person name="Henrissat B."/>
            <person name="Napoli C."/>
            <person name="McDonald S.M."/>
            <person name="Parker M.S."/>
            <person name="Rombauts S."/>
            <person name="Salamov A."/>
            <person name="Von Dassow P."/>
            <person name="Badger J.H."/>
            <person name="Coutinho P.M."/>
            <person name="Demir E."/>
            <person name="Dubchak I."/>
            <person name="Gentemann C."/>
            <person name="Eikrem W."/>
            <person name="Gready J.E."/>
            <person name="John U."/>
            <person name="Lanier W."/>
            <person name="Lindquist E.A."/>
            <person name="Lucas S."/>
            <person name="Mayer K.F."/>
            <person name="Moreau H."/>
            <person name="Not F."/>
            <person name="Otillar R."/>
            <person name="Panaud O."/>
            <person name="Pangilinan J."/>
            <person name="Paulsen I."/>
            <person name="Piegu B."/>
            <person name="Poliakov A."/>
            <person name="Robbens S."/>
            <person name="Schmutz J."/>
            <person name="Toulza E."/>
            <person name="Wyss T."/>
            <person name="Zelensky A."/>
            <person name="Zhou K."/>
            <person name="Armbrust E.V."/>
            <person name="Bhattacharya D."/>
            <person name="Goodenough U.W."/>
            <person name="Van de Peer Y."/>
            <person name="Grigoriev I.V."/>
        </authorList>
    </citation>
    <scope>NUCLEOTIDE SEQUENCE [LARGE SCALE GENOMIC DNA]</scope>
    <source>
        <strain evidence="15 16">CCMP1545</strain>
    </source>
</reference>
<evidence type="ECO:0000256" key="1">
    <source>
        <dbReference type="ARBA" id="ARBA00004611"/>
    </source>
</evidence>
<evidence type="ECO:0000256" key="11">
    <source>
        <dbReference type="ARBA" id="ARBA00045865"/>
    </source>
</evidence>
<dbReference type="GO" id="GO:0060285">
    <property type="term" value="P:cilium-dependent cell motility"/>
    <property type="evidence" value="ECO:0007669"/>
    <property type="project" value="TreeGrafter"/>
</dbReference>
<name>C1N9Y8_MICPC</name>
<comment type="subcellular location">
    <subcellularLocation>
        <location evidence="1">Cytoplasm</location>
        <location evidence="1">Cytoskeleton</location>
        <location evidence="1">Flagellum axoneme</location>
    </subcellularLocation>
    <subcellularLocation>
        <location evidence="8">Cytoplasm</location>
        <location evidence="8">Cytoskeleton</location>
        <location evidence="8">Flagellum basal body</location>
    </subcellularLocation>
</comment>
<evidence type="ECO:0000256" key="4">
    <source>
        <dbReference type="ARBA" id="ARBA00023054"/>
    </source>
</evidence>
<evidence type="ECO:0000256" key="3">
    <source>
        <dbReference type="ARBA" id="ARBA00022846"/>
    </source>
</evidence>
<keyword evidence="6" id="KW-0206">Cytoskeleton</keyword>
<gene>
    <name evidence="15" type="ORF">MICPUCDRAFT_37168</name>
</gene>